<organism evidence="5 6">
    <name type="scientific">Linnemannia schmuckeri</name>
    <dbReference type="NCBI Taxonomy" id="64567"/>
    <lineage>
        <taxon>Eukaryota</taxon>
        <taxon>Fungi</taxon>
        <taxon>Fungi incertae sedis</taxon>
        <taxon>Mucoromycota</taxon>
        <taxon>Mortierellomycotina</taxon>
        <taxon>Mortierellomycetes</taxon>
        <taxon>Mortierellales</taxon>
        <taxon>Mortierellaceae</taxon>
        <taxon>Linnemannia</taxon>
    </lineage>
</organism>
<evidence type="ECO:0000259" key="4">
    <source>
        <dbReference type="PROSITE" id="PS51677"/>
    </source>
</evidence>
<dbReference type="AlphaFoldDB" id="A0A9P5RSA2"/>
<dbReference type="InterPro" id="IPR011330">
    <property type="entry name" value="Glyco_hydro/deAcase_b/a-brl"/>
</dbReference>
<keyword evidence="2" id="KW-0378">Hydrolase</keyword>
<dbReference type="OrthoDB" id="407355at2759"/>
<feature type="non-terminal residue" evidence="5">
    <location>
        <position position="1"/>
    </location>
</feature>
<accession>A0A9P5RSA2</accession>
<dbReference type="PANTHER" id="PTHR10587:SF133">
    <property type="entry name" value="CHITIN DEACETYLASE 1-RELATED"/>
    <property type="match status" value="1"/>
</dbReference>
<protein>
    <submittedName>
        <fullName evidence="5">Chitin deacetylase</fullName>
    </submittedName>
</protein>
<sequence length="318" mass="34287">NTPQVQEWLKAINLADVPVFPKHTGNPPACPAVTTIPADQCWRSCQSCRGDDIVTCPTPGVWGLTFDDGPTTFTPQLLTTLKENKVKATFFVMGTNVVQNPTILKQEFDEGHHIASHTWSHHPLTTLTNEEIVAELKWTEKAVMDITGMQMKYVRPPYGDIDNRVRAVVKKLGYIIVDWTSDLYDSKDFNLNANPTEANLATAVTAFSSALTSYGSAPGNKGIITLEHDLYQVTVDFAKRILPVATSAKLKIQSIDECLGDKLPYQNSKPPANNGTTGGNGTGTGKPADNKNNAASSVGAKVVMTVSLAVIAAAISAF</sequence>
<dbReference type="EMBL" id="JAAAUQ010000915">
    <property type="protein sequence ID" value="KAF9146240.1"/>
    <property type="molecule type" value="Genomic_DNA"/>
</dbReference>
<feature type="region of interest" description="Disordered" evidence="3">
    <location>
        <begin position="263"/>
        <end position="292"/>
    </location>
</feature>
<comment type="caution">
    <text evidence="5">The sequence shown here is derived from an EMBL/GenBank/DDBJ whole genome shotgun (WGS) entry which is preliminary data.</text>
</comment>
<feature type="domain" description="NodB homology" evidence="4">
    <location>
        <begin position="60"/>
        <end position="253"/>
    </location>
</feature>
<name>A0A9P5RSA2_9FUNG</name>
<dbReference type="GO" id="GO:0046872">
    <property type="term" value="F:metal ion binding"/>
    <property type="evidence" value="ECO:0007669"/>
    <property type="project" value="UniProtKB-KW"/>
</dbReference>
<dbReference type="GO" id="GO:0009272">
    <property type="term" value="P:fungal-type cell wall biogenesis"/>
    <property type="evidence" value="ECO:0007669"/>
    <property type="project" value="UniProtKB-ARBA"/>
</dbReference>
<dbReference type="InterPro" id="IPR002509">
    <property type="entry name" value="NODB_dom"/>
</dbReference>
<proteinExistence type="predicted"/>
<reference evidence="5" key="1">
    <citation type="journal article" date="2020" name="Fungal Divers.">
        <title>Resolving the Mortierellaceae phylogeny through synthesis of multi-gene phylogenetics and phylogenomics.</title>
        <authorList>
            <person name="Vandepol N."/>
            <person name="Liber J."/>
            <person name="Desiro A."/>
            <person name="Na H."/>
            <person name="Kennedy M."/>
            <person name="Barry K."/>
            <person name="Grigoriev I.V."/>
            <person name="Miller A.N."/>
            <person name="O'Donnell K."/>
            <person name="Stajich J.E."/>
            <person name="Bonito G."/>
        </authorList>
    </citation>
    <scope>NUCLEOTIDE SEQUENCE</scope>
    <source>
        <strain evidence="5">NRRL 6426</strain>
    </source>
</reference>
<evidence type="ECO:0000256" key="2">
    <source>
        <dbReference type="ARBA" id="ARBA00022801"/>
    </source>
</evidence>
<evidence type="ECO:0000256" key="1">
    <source>
        <dbReference type="ARBA" id="ARBA00022723"/>
    </source>
</evidence>
<dbReference type="GO" id="GO:0004099">
    <property type="term" value="F:chitin deacetylase activity"/>
    <property type="evidence" value="ECO:0007669"/>
    <property type="project" value="TreeGrafter"/>
</dbReference>
<dbReference type="Gene3D" id="3.20.20.370">
    <property type="entry name" value="Glycoside hydrolase/deacetylase"/>
    <property type="match status" value="1"/>
</dbReference>
<evidence type="ECO:0000313" key="6">
    <source>
        <dbReference type="Proteomes" id="UP000748756"/>
    </source>
</evidence>
<evidence type="ECO:0000313" key="5">
    <source>
        <dbReference type="EMBL" id="KAF9146240.1"/>
    </source>
</evidence>
<keyword evidence="1" id="KW-0479">Metal-binding</keyword>
<keyword evidence="6" id="KW-1185">Reference proteome</keyword>
<dbReference type="PANTHER" id="PTHR10587">
    <property type="entry name" value="GLYCOSYL TRANSFERASE-RELATED"/>
    <property type="match status" value="1"/>
</dbReference>
<dbReference type="GO" id="GO:0016020">
    <property type="term" value="C:membrane"/>
    <property type="evidence" value="ECO:0007669"/>
    <property type="project" value="TreeGrafter"/>
</dbReference>
<dbReference type="Pfam" id="PF01522">
    <property type="entry name" value="Polysacc_deac_1"/>
    <property type="match status" value="1"/>
</dbReference>
<evidence type="ECO:0000256" key="3">
    <source>
        <dbReference type="SAM" id="MobiDB-lite"/>
    </source>
</evidence>
<dbReference type="GO" id="GO:0005975">
    <property type="term" value="P:carbohydrate metabolic process"/>
    <property type="evidence" value="ECO:0007669"/>
    <property type="project" value="InterPro"/>
</dbReference>
<dbReference type="InterPro" id="IPR050248">
    <property type="entry name" value="Polysacc_deacetylase_ArnD"/>
</dbReference>
<dbReference type="PROSITE" id="PS51677">
    <property type="entry name" value="NODB"/>
    <property type="match status" value="1"/>
</dbReference>
<dbReference type="SUPFAM" id="SSF88713">
    <property type="entry name" value="Glycoside hydrolase/deacetylase"/>
    <property type="match status" value="1"/>
</dbReference>
<gene>
    <name evidence="5" type="primary">CDA2_17</name>
    <name evidence="5" type="ORF">BG015_011641</name>
</gene>
<dbReference type="Proteomes" id="UP000748756">
    <property type="component" value="Unassembled WGS sequence"/>
</dbReference>